<dbReference type="AlphaFoldDB" id="A0AAE0ANE4"/>
<organism evidence="2 3">
    <name type="scientific">Dipteronia sinensis</name>
    <dbReference type="NCBI Taxonomy" id="43782"/>
    <lineage>
        <taxon>Eukaryota</taxon>
        <taxon>Viridiplantae</taxon>
        <taxon>Streptophyta</taxon>
        <taxon>Embryophyta</taxon>
        <taxon>Tracheophyta</taxon>
        <taxon>Spermatophyta</taxon>
        <taxon>Magnoliopsida</taxon>
        <taxon>eudicotyledons</taxon>
        <taxon>Gunneridae</taxon>
        <taxon>Pentapetalae</taxon>
        <taxon>rosids</taxon>
        <taxon>malvids</taxon>
        <taxon>Sapindales</taxon>
        <taxon>Sapindaceae</taxon>
        <taxon>Hippocastanoideae</taxon>
        <taxon>Acereae</taxon>
        <taxon>Dipteronia</taxon>
    </lineage>
</organism>
<accession>A0AAE0ANE4</accession>
<name>A0AAE0ANE4_9ROSI</name>
<evidence type="ECO:0000259" key="1">
    <source>
        <dbReference type="Pfam" id="PF13952"/>
    </source>
</evidence>
<evidence type="ECO:0000313" key="2">
    <source>
        <dbReference type="EMBL" id="KAK3221013.1"/>
    </source>
</evidence>
<dbReference type="Pfam" id="PF13952">
    <property type="entry name" value="DUF4216"/>
    <property type="match status" value="1"/>
</dbReference>
<gene>
    <name evidence="2" type="ORF">Dsin_014983</name>
</gene>
<protein>
    <recommendedName>
        <fullName evidence="1">DUF4216 domain-containing protein</fullName>
    </recommendedName>
</protein>
<dbReference type="Proteomes" id="UP001281410">
    <property type="component" value="Unassembled WGS sequence"/>
</dbReference>
<comment type="caution">
    <text evidence="2">The sequence shown here is derived from an EMBL/GenBank/DDBJ whole genome shotgun (WGS) entry which is preliminary data.</text>
</comment>
<dbReference type="EMBL" id="JANJYJ010000004">
    <property type="protein sequence ID" value="KAK3221013.1"/>
    <property type="molecule type" value="Genomic_DNA"/>
</dbReference>
<dbReference type="InterPro" id="IPR025312">
    <property type="entry name" value="DUF4216"/>
</dbReference>
<proteinExistence type="predicted"/>
<dbReference type="PANTHER" id="PTHR48258">
    <property type="entry name" value="DUF4218 DOMAIN-CONTAINING PROTEIN-RELATED"/>
    <property type="match status" value="1"/>
</dbReference>
<keyword evidence="3" id="KW-1185">Reference proteome</keyword>
<dbReference type="PANTHER" id="PTHR48258:SF15">
    <property type="entry name" value="OS02G0543900 PROTEIN"/>
    <property type="match status" value="1"/>
</dbReference>
<sequence>MNHVQTLRRTTYVIFLEEVINLANGPDQFARRFKRYDVNGFRFLTKNKEKSRVTQNSGVVLKVNTMSYAIARDRNPRADIVTFHGVLTDIIEIRYTNDMEFVLFKCYWVNNQLGKKHDEFSFTMVNFKHVMYKDNHLGDEPFILAGQAEPMVYVQDPLETDWYAVLKVTVRDMFDMYSKDSSYTLTTVPQVELYAQQQLDENAYLRDEDVGWVRQGVDGITVDANCNDDDVDME</sequence>
<feature type="domain" description="DUF4216" evidence="1">
    <location>
        <begin position="91"/>
        <end position="165"/>
    </location>
</feature>
<evidence type="ECO:0000313" key="3">
    <source>
        <dbReference type="Proteomes" id="UP001281410"/>
    </source>
</evidence>
<reference evidence="2" key="1">
    <citation type="journal article" date="2023" name="Plant J.">
        <title>Genome sequences and population genomics provide insights into the demographic history, inbreeding, and mutation load of two 'living fossil' tree species of Dipteronia.</title>
        <authorList>
            <person name="Feng Y."/>
            <person name="Comes H.P."/>
            <person name="Chen J."/>
            <person name="Zhu S."/>
            <person name="Lu R."/>
            <person name="Zhang X."/>
            <person name="Li P."/>
            <person name="Qiu J."/>
            <person name="Olsen K.M."/>
            <person name="Qiu Y."/>
        </authorList>
    </citation>
    <scope>NUCLEOTIDE SEQUENCE</scope>
    <source>
        <strain evidence="2">NBL</strain>
    </source>
</reference>